<evidence type="ECO:0000313" key="3">
    <source>
        <dbReference type="EMBL" id="SFL11429.1"/>
    </source>
</evidence>
<sequence length="249" mass="26575">MRNALLEVAANSVASACAAQDGGAGRVELCSALELGGLTPSHATIALVRERLRIPLYVLIRPRAGDFLYNDRDIEVMQRDIETCAALGCDGVVLGVLDAEGQVDMLRCRALIGAAGRMGITFHRAFDLARDSHRALEDVMALGCERVLTSGGQSSAMEGAGLIRELMTQSAGRLSVMPGAGVHADNIVGLAAATGAREFHASARQQRPSGMRYHVPRLADMQTGEWRSDEEQVRALVTALQTLAREPGR</sequence>
<keyword evidence="2" id="KW-0963">Cytoplasm</keyword>
<evidence type="ECO:0000256" key="2">
    <source>
        <dbReference type="HAMAP-Rule" id="MF_00795"/>
    </source>
</evidence>
<dbReference type="RefSeq" id="WP_092704824.1">
    <property type="nucleotide sequence ID" value="NZ_FOSR01000015.1"/>
</dbReference>
<dbReference type="PANTHER" id="PTHR12598">
    <property type="entry name" value="COPPER HOMEOSTASIS PROTEIN CUTC"/>
    <property type="match status" value="1"/>
</dbReference>
<dbReference type="AlphaFoldDB" id="A0A1I4F1I6"/>
<organism evidence="3 4">
    <name type="scientific">Rhodanobacter glycinis</name>
    <dbReference type="NCBI Taxonomy" id="582702"/>
    <lineage>
        <taxon>Bacteria</taxon>
        <taxon>Pseudomonadati</taxon>
        <taxon>Pseudomonadota</taxon>
        <taxon>Gammaproteobacteria</taxon>
        <taxon>Lysobacterales</taxon>
        <taxon>Rhodanobacteraceae</taxon>
        <taxon>Rhodanobacter</taxon>
    </lineage>
</organism>
<dbReference type="GO" id="GO:0005737">
    <property type="term" value="C:cytoplasm"/>
    <property type="evidence" value="ECO:0007669"/>
    <property type="project" value="UniProtKB-SubCell"/>
</dbReference>
<dbReference type="Pfam" id="PF03932">
    <property type="entry name" value="CutC"/>
    <property type="match status" value="1"/>
</dbReference>
<evidence type="ECO:0000313" key="4">
    <source>
        <dbReference type="Proteomes" id="UP000198725"/>
    </source>
</evidence>
<dbReference type="PANTHER" id="PTHR12598:SF0">
    <property type="entry name" value="COPPER HOMEOSTASIS PROTEIN CUTC HOMOLOG"/>
    <property type="match status" value="1"/>
</dbReference>
<dbReference type="EMBL" id="FOSR01000015">
    <property type="protein sequence ID" value="SFL11429.1"/>
    <property type="molecule type" value="Genomic_DNA"/>
</dbReference>
<comment type="caution">
    <text evidence="2">Once thought to be involved in copper homeostasis, experiments in E.coli have shown this is not the case.</text>
</comment>
<accession>A0A1I4F1I6</accession>
<protein>
    <recommendedName>
        <fullName evidence="2">PF03932 family protein CutC</fullName>
    </recommendedName>
</protein>
<comment type="similarity">
    <text evidence="1 2">Belongs to the CutC family.</text>
</comment>
<dbReference type="HAMAP" id="MF_00795">
    <property type="entry name" value="CutC"/>
    <property type="match status" value="1"/>
</dbReference>
<comment type="subcellular location">
    <subcellularLocation>
        <location evidence="2">Cytoplasm</location>
    </subcellularLocation>
</comment>
<name>A0A1I4F1I6_9GAMM</name>
<dbReference type="GO" id="GO:0005507">
    <property type="term" value="F:copper ion binding"/>
    <property type="evidence" value="ECO:0007669"/>
    <property type="project" value="TreeGrafter"/>
</dbReference>
<dbReference type="InterPro" id="IPR005627">
    <property type="entry name" value="CutC-like"/>
</dbReference>
<proteinExistence type="inferred from homology"/>
<gene>
    <name evidence="2" type="primary">cutC</name>
    <name evidence="3" type="ORF">SAMN05192579_11521</name>
</gene>
<dbReference type="Proteomes" id="UP000198725">
    <property type="component" value="Unassembled WGS sequence"/>
</dbReference>
<reference evidence="4" key="1">
    <citation type="submission" date="2016-10" db="EMBL/GenBank/DDBJ databases">
        <authorList>
            <person name="Varghese N."/>
            <person name="Submissions S."/>
        </authorList>
    </citation>
    <scope>NUCLEOTIDE SEQUENCE [LARGE SCALE GENOMIC DNA]</scope>
    <source>
        <strain evidence="4">MO64</strain>
    </source>
</reference>
<keyword evidence="4" id="KW-1185">Reference proteome</keyword>
<dbReference type="Gene3D" id="3.20.20.380">
    <property type="entry name" value="Copper homeostasis (CutC) domain"/>
    <property type="match status" value="1"/>
</dbReference>
<dbReference type="SUPFAM" id="SSF110395">
    <property type="entry name" value="CutC-like"/>
    <property type="match status" value="1"/>
</dbReference>
<evidence type="ECO:0000256" key="1">
    <source>
        <dbReference type="ARBA" id="ARBA00007768"/>
    </source>
</evidence>
<dbReference type="InterPro" id="IPR036822">
    <property type="entry name" value="CutC-like_dom_sf"/>
</dbReference>
<dbReference type="FunFam" id="3.20.20.380:FF:000001">
    <property type="entry name" value="Copper homeostasis protein CutC"/>
    <property type="match status" value="1"/>
</dbReference>